<sequence>MINWQIKRFSQLTTLQLYQMLKLRVDVFVVEQQCAYAELDDKDHHQGVYHLLGYQGDVLVACARLLPQGLSYPSVSIGRVAISEKHRGGGLGHQLLQEALKSCETLWPKASIEIGAQHHLSVFYQRHGFKPSSAMYLEDGIEHIDMTLEK</sequence>
<dbReference type="OrthoDB" id="9796171at2"/>
<evidence type="ECO:0000313" key="6">
    <source>
        <dbReference type="Proteomes" id="UP000092840"/>
    </source>
</evidence>
<protein>
    <recommendedName>
        <fullName evidence="2">Protein ElaA</fullName>
    </recommendedName>
</protein>
<dbReference type="SUPFAM" id="SSF55729">
    <property type="entry name" value="Acyl-CoA N-acyltransferases (Nat)"/>
    <property type="match status" value="1"/>
</dbReference>
<keyword evidence="6" id="KW-1185">Reference proteome</keyword>
<comment type="similarity">
    <text evidence="1">Belongs to the UPF0039 (ElaA) family.</text>
</comment>
<name>A0A1C3JR76_9GAMM</name>
<dbReference type="Pfam" id="PF13673">
    <property type="entry name" value="Acetyltransf_10"/>
    <property type="match status" value="1"/>
</dbReference>
<keyword evidence="4" id="KW-0012">Acyltransferase</keyword>
<dbReference type="EMBL" id="FLRA01000012">
    <property type="protein sequence ID" value="SBT17728.1"/>
    <property type="molecule type" value="Genomic_DNA"/>
</dbReference>
<dbReference type="CDD" id="cd04301">
    <property type="entry name" value="NAT_SF"/>
    <property type="match status" value="1"/>
</dbReference>
<feature type="domain" description="N-acetyltransferase" evidence="3">
    <location>
        <begin position="7"/>
        <end position="150"/>
    </location>
</feature>
<proteinExistence type="inferred from homology"/>
<dbReference type="Gene3D" id="3.40.630.30">
    <property type="match status" value="1"/>
</dbReference>
<dbReference type="InterPro" id="IPR016181">
    <property type="entry name" value="Acyl_CoA_acyltransferase"/>
</dbReference>
<evidence type="ECO:0000256" key="1">
    <source>
        <dbReference type="ARBA" id="ARBA00009623"/>
    </source>
</evidence>
<evidence type="ECO:0000259" key="3">
    <source>
        <dbReference type="PROSITE" id="PS51186"/>
    </source>
</evidence>
<reference evidence="5 6" key="2">
    <citation type="submission" date="2016-06" db="EMBL/GenBank/DDBJ databases">
        <authorList>
            <person name="Rodrigo-Torres L."/>
            <person name="Arahal D.R."/>
        </authorList>
    </citation>
    <scope>NUCLEOTIDE SEQUENCE [LARGE SCALE GENOMIC DNA]</scope>
    <source>
        <strain evidence="5 6">CECT 5116</strain>
    </source>
</reference>
<dbReference type="Proteomes" id="UP000092840">
    <property type="component" value="Unassembled WGS sequence"/>
</dbReference>
<evidence type="ECO:0000313" key="5">
    <source>
        <dbReference type="EMBL" id="SBT20054.1"/>
    </source>
</evidence>
<dbReference type="FunFam" id="3.40.630.30:FF:000035">
    <property type="entry name" value="GNAT family N-acetyltransferase"/>
    <property type="match status" value="1"/>
</dbReference>
<evidence type="ECO:0000313" key="7">
    <source>
        <dbReference type="Proteomes" id="UP000092871"/>
    </source>
</evidence>
<dbReference type="Proteomes" id="UP000092871">
    <property type="component" value="Unassembled WGS sequence"/>
</dbReference>
<evidence type="ECO:0000256" key="2">
    <source>
        <dbReference type="ARBA" id="ARBA00072224"/>
    </source>
</evidence>
<dbReference type="GO" id="GO:0016747">
    <property type="term" value="F:acyltransferase activity, transferring groups other than amino-acyl groups"/>
    <property type="evidence" value="ECO:0007669"/>
    <property type="project" value="InterPro"/>
</dbReference>
<organism evidence="4 7">
    <name type="scientific">Marinomonas gallaica</name>
    <dbReference type="NCBI Taxonomy" id="1806667"/>
    <lineage>
        <taxon>Bacteria</taxon>
        <taxon>Pseudomonadati</taxon>
        <taxon>Pseudomonadota</taxon>
        <taxon>Gammaproteobacteria</taxon>
        <taxon>Oceanospirillales</taxon>
        <taxon>Oceanospirillaceae</taxon>
        <taxon>Marinomonas</taxon>
    </lineage>
</organism>
<dbReference type="EMBL" id="FLRB01000005">
    <property type="protein sequence ID" value="SBT20054.1"/>
    <property type="molecule type" value="Genomic_DNA"/>
</dbReference>
<dbReference type="InterPro" id="IPR000182">
    <property type="entry name" value="GNAT_dom"/>
</dbReference>
<reference evidence="4 7" key="1">
    <citation type="submission" date="2016-06" db="EMBL/GenBank/DDBJ databases">
        <authorList>
            <person name="Kjaerup R.B."/>
            <person name="Dalgaard T.S."/>
            <person name="Juul-Madsen H.R."/>
        </authorList>
    </citation>
    <scope>NUCLEOTIDE SEQUENCE [LARGE SCALE GENOMIC DNA]</scope>
    <source>
        <strain evidence="4 7">CECT 5115</strain>
    </source>
</reference>
<dbReference type="RefSeq" id="WP_067035257.1">
    <property type="nucleotide sequence ID" value="NZ_FLRA01000012.1"/>
</dbReference>
<dbReference type="PROSITE" id="PS51186">
    <property type="entry name" value="GNAT"/>
    <property type="match status" value="1"/>
</dbReference>
<dbReference type="AlphaFoldDB" id="A0A1C3JR76"/>
<gene>
    <name evidence="4" type="ORF">MGA5115_01844</name>
    <name evidence="5" type="ORF">MGA5116_00637</name>
</gene>
<accession>A0A1C3JR76</accession>
<keyword evidence="4" id="KW-0808">Transferase</keyword>
<evidence type="ECO:0000313" key="4">
    <source>
        <dbReference type="EMBL" id="SBT17728.1"/>
    </source>
</evidence>